<dbReference type="AlphaFoldDB" id="W7EP09"/>
<proteinExistence type="predicted"/>
<organism evidence="1 2">
    <name type="scientific">Bipolaris victoriae (strain FI3)</name>
    <name type="common">Victoria blight of oats agent</name>
    <name type="synonym">Cochliobolus victoriae</name>
    <dbReference type="NCBI Taxonomy" id="930091"/>
    <lineage>
        <taxon>Eukaryota</taxon>
        <taxon>Fungi</taxon>
        <taxon>Dikarya</taxon>
        <taxon>Ascomycota</taxon>
        <taxon>Pezizomycotina</taxon>
        <taxon>Dothideomycetes</taxon>
        <taxon>Pleosporomycetidae</taxon>
        <taxon>Pleosporales</taxon>
        <taxon>Pleosporineae</taxon>
        <taxon>Pleosporaceae</taxon>
        <taxon>Bipolaris</taxon>
    </lineage>
</organism>
<dbReference type="EMBL" id="KI968710">
    <property type="protein sequence ID" value="EUN29776.1"/>
    <property type="molecule type" value="Genomic_DNA"/>
</dbReference>
<protein>
    <submittedName>
        <fullName evidence="1">Uncharacterized protein</fullName>
    </submittedName>
</protein>
<dbReference type="Proteomes" id="UP000054337">
    <property type="component" value="Unassembled WGS sequence"/>
</dbReference>
<dbReference type="RefSeq" id="XP_014559378.1">
    <property type="nucleotide sequence ID" value="XM_014703892.1"/>
</dbReference>
<name>W7EP09_BIPV3</name>
<keyword evidence="2" id="KW-1185">Reference proteome</keyword>
<dbReference type="GeneID" id="26259471"/>
<evidence type="ECO:0000313" key="1">
    <source>
        <dbReference type="EMBL" id="EUN29776.1"/>
    </source>
</evidence>
<accession>W7EP09</accession>
<evidence type="ECO:0000313" key="2">
    <source>
        <dbReference type="Proteomes" id="UP000054337"/>
    </source>
</evidence>
<feature type="non-terminal residue" evidence="1">
    <location>
        <position position="1"/>
    </location>
</feature>
<reference evidence="1 2" key="1">
    <citation type="journal article" date="2013" name="PLoS Genet.">
        <title>Comparative genome structure, secondary metabolite, and effector coding capacity across Cochliobolus pathogens.</title>
        <authorList>
            <person name="Condon B.J."/>
            <person name="Leng Y."/>
            <person name="Wu D."/>
            <person name="Bushley K.E."/>
            <person name="Ohm R.A."/>
            <person name="Otillar R."/>
            <person name="Martin J."/>
            <person name="Schackwitz W."/>
            <person name="Grimwood J."/>
            <person name="MohdZainudin N."/>
            <person name="Xue C."/>
            <person name="Wang R."/>
            <person name="Manning V.A."/>
            <person name="Dhillon B."/>
            <person name="Tu Z.J."/>
            <person name="Steffenson B.J."/>
            <person name="Salamov A."/>
            <person name="Sun H."/>
            <person name="Lowry S."/>
            <person name="LaButti K."/>
            <person name="Han J."/>
            <person name="Copeland A."/>
            <person name="Lindquist E."/>
            <person name="Barry K."/>
            <person name="Schmutz J."/>
            <person name="Baker S.E."/>
            <person name="Ciuffetti L.M."/>
            <person name="Grigoriev I.V."/>
            <person name="Zhong S."/>
            <person name="Turgeon B.G."/>
        </authorList>
    </citation>
    <scope>NUCLEOTIDE SEQUENCE [LARGE SCALE GENOMIC DNA]</scope>
    <source>
        <strain evidence="1 2">FI3</strain>
    </source>
</reference>
<sequence length="79" mass="8785">FDIYVDISMLGPVSSNYVTRVSPLYKYFPSPLILLNKNGKWACSHQLCERCTSQSLTLAAFSCINEATVFCINGNVMSI</sequence>
<gene>
    <name evidence="1" type="ORF">COCVIDRAFT_92108</name>
</gene>
<dbReference type="OrthoDB" id="3687979at2759"/>
<dbReference type="HOGENOM" id="CLU_2670884_0_0_1"/>